<comment type="caution">
    <text evidence="2">The sequence shown here is derived from an EMBL/GenBank/DDBJ whole genome shotgun (WGS) entry which is preliminary data.</text>
</comment>
<dbReference type="Gene3D" id="1.25.40.10">
    <property type="entry name" value="Tetratricopeptide repeat domain"/>
    <property type="match status" value="1"/>
</dbReference>
<reference evidence="2 3" key="1">
    <citation type="submission" date="2020-07" db="EMBL/GenBank/DDBJ databases">
        <authorList>
            <person name="Feng X."/>
        </authorList>
    </citation>
    <scope>NUCLEOTIDE SEQUENCE [LARGE SCALE GENOMIC DNA]</scope>
    <source>
        <strain evidence="2 3">JCM31066</strain>
    </source>
</reference>
<dbReference type="InterPro" id="IPR011990">
    <property type="entry name" value="TPR-like_helical_dom_sf"/>
</dbReference>
<feature type="transmembrane region" description="Helical" evidence="1">
    <location>
        <begin position="135"/>
        <end position="157"/>
    </location>
</feature>
<accession>A0A842HDY7</accession>
<dbReference type="RefSeq" id="WP_185675701.1">
    <property type="nucleotide sequence ID" value="NZ_JACHVB010000034.1"/>
</dbReference>
<keyword evidence="3" id="KW-1185">Reference proteome</keyword>
<dbReference type="AlphaFoldDB" id="A0A842HDY7"/>
<sequence>MPADRKLLSLTALIWLLAPATQALFQARPVPASPLVAPSGFGERLFSLAYVVLEHMGWWLWPFGRDWVLRPLDPPAMFAINLLFWLILVLMLRHAFRLRRYNPWVAVGLGWAVLWLLPVGIFIELGWQPFSQKYLLIPGLGLALMMASLILQCVRFARRPRCPRPWKHMYAFLTVVLLVWVVCLGVEDGIRWSRDADERVRHTALTNTGNAPAAAALARIEAASGNTTQAAELLLRAERAAPWYREFPYLKAEVLIESGDPASARHYLDHLLSQDPGDTRAAALLALSHETE</sequence>
<keyword evidence="1" id="KW-0812">Transmembrane</keyword>
<evidence type="ECO:0000313" key="2">
    <source>
        <dbReference type="EMBL" id="MBC2594733.1"/>
    </source>
</evidence>
<evidence type="ECO:0000256" key="1">
    <source>
        <dbReference type="SAM" id="Phobius"/>
    </source>
</evidence>
<dbReference type="SUPFAM" id="SSF48452">
    <property type="entry name" value="TPR-like"/>
    <property type="match status" value="1"/>
</dbReference>
<dbReference type="Pfam" id="PF14559">
    <property type="entry name" value="TPR_19"/>
    <property type="match status" value="1"/>
</dbReference>
<proteinExistence type="predicted"/>
<feature type="transmembrane region" description="Helical" evidence="1">
    <location>
        <begin position="75"/>
        <end position="92"/>
    </location>
</feature>
<keyword evidence="1" id="KW-1133">Transmembrane helix</keyword>
<gene>
    <name evidence="2" type="ORF">H5P28_10720</name>
</gene>
<organism evidence="2 3">
    <name type="scientific">Ruficoccus amylovorans</name>
    <dbReference type="NCBI Taxonomy" id="1804625"/>
    <lineage>
        <taxon>Bacteria</taxon>
        <taxon>Pseudomonadati</taxon>
        <taxon>Verrucomicrobiota</taxon>
        <taxon>Opitutia</taxon>
        <taxon>Puniceicoccales</taxon>
        <taxon>Cerasicoccaceae</taxon>
        <taxon>Ruficoccus</taxon>
    </lineage>
</organism>
<feature type="transmembrane region" description="Helical" evidence="1">
    <location>
        <begin position="104"/>
        <end position="123"/>
    </location>
</feature>
<evidence type="ECO:0000313" key="3">
    <source>
        <dbReference type="Proteomes" id="UP000546464"/>
    </source>
</evidence>
<protein>
    <submittedName>
        <fullName evidence="2">Tetratricopeptide repeat protein</fullName>
    </submittedName>
</protein>
<name>A0A842HDY7_9BACT</name>
<dbReference type="Proteomes" id="UP000546464">
    <property type="component" value="Unassembled WGS sequence"/>
</dbReference>
<keyword evidence="1" id="KW-0472">Membrane</keyword>
<dbReference type="EMBL" id="JACHVB010000034">
    <property type="protein sequence ID" value="MBC2594733.1"/>
    <property type="molecule type" value="Genomic_DNA"/>
</dbReference>
<feature type="transmembrane region" description="Helical" evidence="1">
    <location>
        <begin position="169"/>
        <end position="187"/>
    </location>
</feature>